<evidence type="ECO:0000256" key="1">
    <source>
        <dbReference type="SAM" id="Phobius"/>
    </source>
</evidence>
<dbReference type="InterPro" id="IPR013783">
    <property type="entry name" value="Ig-like_fold"/>
</dbReference>
<dbReference type="Gene3D" id="2.60.40.10">
    <property type="entry name" value="Immunoglobulins"/>
    <property type="match status" value="1"/>
</dbReference>
<organism evidence="2 3">
    <name type="scientific">Sinanodonta woodiana</name>
    <name type="common">Chinese pond mussel</name>
    <name type="synonym">Anodonta woodiana</name>
    <dbReference type="NCBI Taxonomy" id="1069815"/>
    <lineage>
        <taxon>Eukaryota</taxon>
        <taxon>Metazoa</taxon>
        <taxon>Spiralia</taxon>
        <taxon>Lophotrochozoa</taxon>
        <taxon>Mollusca</taxon>
        <taxon>Bivalvia</taxon>
        <taxon>Autobranchia</taxon>
        <taxon>Heteroconchia</taxon>
        <taxon>Palaeoheterodonta</taxon>
        <taxon>Unionida</taxon>
        <taxon>Unionoidea</taxon>
        <taxon>Unionidae</taxon>
        <taxon>Unioninae</taxon>
        <taxon>Sinanodonta</taxon>
    </lineage>
</organism>
<dbReference type="AlphaFoldDB" id="A0ABD3W7M1"/>
<keyword evidence="3" id="KW-1185">Reference proteome</keyword>
<reference evidence="2 3" key="1">
    <citation type="submission" date="2024-11" db="EMBL/GenBank/DDBJ databases">
        <title>Chromosome-level genome assembly of the freshwater bivalve Anodonta woodiana.</title>
        <authorList>
            <person name="Chen X."/>
        </authorList>
    </citation>
    <scope>NUCLEOTIDE SEQUENCE [LARGE SCALE GENOMIC DNA]</scope>
    <source>
        <strain evidence="2">MN2024</strain>
        <tissue evidence="2">Gills</tissue>
    </source>
</reference>
<feature type="non-terminal residue" evidence="2">
    <location>
        <position position="177"/>
    </location>
</feature>
<keyword evidence="1" id="KW-0472">Membrane</keyword>
<accession>A0ABD3W7M1</accession>
<keyword evidence="1" id="KW-1133">Transmembrane helix</keyword>
<dbReference type="EMBL" id="JBJQND010000008">
    <property type="protein sequence ID" value="KAL3869641.1"/>
    <property type="molecule type" value="Genomic_DNA"/>
</dbReference>
<sequence>KTRNVSSMEYHTAHVLLAYLLVSVLISLTVGSLESCEYDDANVIWRNTPEYSLSDVKAMSWYKGKGSLIATWLEGKGFVEYPPYIGRLMQIGETGIKIKTTSISDSGIYWLSLTLASVDHKLEAETNLEVKVAPSKLCKPRITKEGSFIKADLPQEGCGVPHLRTKWKYNNTTITQE</sequence>
<proteinExistence type="predicted"/>
<feature type="transmembrane region" description="Helical" evidence="1">
    <location>
        <begin position="12"/>
        <end position="33"/>
    </location>
</feature>
<name>A0ABD3W7M1_SINWO</name>
<comment type="caution">
    <text evidence="2">The sequence shown here is derived from an EMBL/GenBank/DDBJ whole genome shotgun (WGS) entry which is preliminary data.</text>
</comment>
<evidence type="ECO:0000313" key="3">
    <source>
        <dbReference type="Proteomes" id="UP001634394"/>
    </source>
</evidence>
<dbReference type="Proteomes" id="UP001634394">
    <property type="component" value="Unassembled WGS sequence"/>
</dbReference>
<gene>
    <name evidence="2" type="ORF">ACJMK2_042306</name>
</gene>
<keyword evidence="1" id="KW-0812">Transmembrane</keyword>
<protein>
    <submittedName>
        <fullName evidence="2">Uncharacterized protein</fullName>
    </submittedName>
</protein>
<evidence type="ECO:0000313" key="2">
    <source>
        <dbReference type="EMBL" id="KAL3869641.1"/>
    </source>
</evidence>
<feature type="non-terminal residue" evidence="2">
    <location>
        <position position="1"/>
    </location>
</feature>